<feature type="transmembrane region" description="Helical" evidence="1">
    <location>
        <begin position="389"/>
        <end position="411"/>
    </location>
</feature>
<dbReference type="RefSeq" id="WP_149103692.1">
    <property type="nucleotide sequence ID" value="NZ_VTFT01000001.1"/>
</dbReference>
<evidence type="ECO:0008006" key="4">
    <source>
        <dbReference type="Google" id="ProtNLM"/>
    </source>
</evidence>
<organism evidence="2 3">
    <name type="scientific">Luteimonas viscosa</name>
    <dbReference type="NCBI Taxonomy" id="1132694"/>
    <lineage>
        <taxon>Bacteria</taxon>
        <taxon>Pseudomonadati</taxon>
        <taxon>Pseudomonadota</taxon>
        <taxon>Gammaproteobacteria</taxon>
        <taxon>Lysobacterales</taxon>
        <taxon>Lysobacteraceae</taxon>
        <taxon>Luteimonas</taxon>
    </lineage>
</organism>
<dbReference type="AlphaFoldDB" id="A0A5D4XR08"/>
<keyword evidence="1" id="KW-0472">Membrane</keyword>
<feature type="transmembrane region" description="Helical" evidence="1">
    <location>
        <begin position="417"/>
        <end position="435"/>
    </location>
</feature>
<reference evidence="2 3" key="1">
    <citation type="submission" date="2019-08" db="EMBL/GenBank/DDBJ databases">
        <title>Luteimonas viscosus sp. nov., isolated from soil of a sunflower field.</title>
        <authorList>
            <person name="Jianli Z."/>
            <person name="Ying Z."/>
        </authorList>
    </citation>
    <scope>NUCLEOTIDE SEQUENCE [LARGE SCALE GENOMIC DNA]</scope>
    <source>
        <strain evidence="2 3">XBU10</strain>
    </source>
</reference>
<dbReference type="EMBL" id="VTFT01000001">
    <property type="protein sequence ID" value="TYT27138.1"/>
    <property type="molecule type" value="Genomic_DNA"/>
</dbReference>
<protein>
    <recommendedName>
        <fullName evidence="4">Dolichyl-phosphate-mannose-protein mannosyltransferase</fullName>
    </recommendedName>
</protein>
<feature type="transmembrane region" description="Helical" evidence="1">
    <location>
        <begin position="107"/>
        <end position="127"/>
    </location>
</feature>
<sequence length="471" mass="51937">MSQPHSALPELHSALQARTSLAWLAIAAFFVFLFDPGIMSNDSIASLRQARSLEFNDWHPPLKALIWSLLDRMIAGPAGMLLAQSALFAYASAALCAHAFPRLSSRFPRWSVVAVFSLFPPAMTLVGMIWKDIWTSGFLLLALVHLFRARDALDVAVRRRHAILVVVFCFGATAFRHNALAATAGLLAGAAYLVLFPKMGQWLRLFAASVIGVVAAVLLYVGVSLGNGLIAERANPTTAIYLHDIAGVIVYSGDAENAANMVLADAGHLTDAPEQFLARIYRSYTPAAAGRIVRTSRRPATPFSINVYALDHDAESVREIHKTLVSKYPLAYLKHRTQAFVCLLQFCERDTWIYRSYVMNTDYSLPDTLNRESWQYAFRKAVLSPKLAVLYHPGFWLLVTLVGGALGFARLGGPRPSLLLFMGLSSAGLAVSLYFTSPIESFRYLHWTVLLGWTMLFLAAERRIEALAAES</sequence>
<evidence type="ECO:0000313" key="2">
    <source>
        <dbReference type="EMBL" id="TYT27138.1"/>
    </source>
</evidence>
<evidence type="ECO:0000256" key="1">
    <source>
        <dbReference type="SAM" id="Phobius"/>
    </source>
</evidence>
<feature type="transmembrane region" description="Helical" evidence="1">
    <location>
        <begin position="201"/>
        <end position="223"/>
    </location>
</feature>
<evidence type="ECO:0000313" key="3">
    <source>
        <dbReference type="Proteomes" id="UP000324973"/>
    </source>
</evidence>
<feature type="transmembrane region" description="Helical" evidence="1">
    <location>
        <begin position="21"/>
        <end position="39"/>
    </location>
</feature>
<keyword evidence="3" id="KW-1185">Reference proteome</keyword>
<accession>A0A5D4XR08</accession>
<comment type="caution">
    <text evidence="2">The sequence shown here is derived from an EMBL/GenBank/DDBJ whole genome shotgun (WGS) entry which is preliminary data.</text>
</comment>
<name>A0A5D4XR08_9GAMM</name>
<feature type="transmembrane region" description="Helical" evidence="1">
    <location>
        <begin position="162"/>
        <end position="195"/>
    </location>
</feature>
<dbReference type="Proteomes" id="UP000324973">
    <property type="component" value="Unassembled WGS sequence"/>
</dbReference>
<dbReference type="OrthoDB" id="8914130at2"/>
<feature type="transmembrane region" description="Helical" evidence="1">
    <location>
        <begin position="78"/>
        <end position="100"/>
    </location>
</feature>
<proteinExistence type="predicted"/>
<feature type="transmembrane region" description="Helical" evidence="1">
    <location>
        <begin position="442"/>
        <end position="460"/>
    </location>
</feature>
<gene>
    <name evidence="2" type="ORF">FZO89_13200</name>
</gene>
<keyword evidence="1" id="KW-1133">Transmembrane helix</keyword>
<keyword evidence="1" id="KW-0812">Transmembrane</keyword>